<organism evidence="12 13">
    <name type="scientific">Simiduia aestuariiviva</name>
    <dbReference type="NCBI Taxonomy" id="1510459"/>
    <lineage>
        <taxon>Bacteria</taxon>
        <taxon>Pseudomonadati</taxon>
        <taxon>Pseudomonadota</taxon>
        <taxon>Gammaproteobacteria</taxon>
        <taxon>Cellvibrionales</taxon>
        <taxon>Cellvibrionaceae</taxon>
        <taxon>Simiduia</taxon>
    </lineage>
</organism>
<dbReference type="Gene3D" id="3.40.50.10860">
    <property type="entry name" value="Leucine Dehydrogenase, chain A, domain 1"/>
    <property type="match status" value="1"/>
</dbReference>
<dbReference type="InterPro" id="IPR022893">
    <property type="entry name" value="Shikimate_DH_fam"/>
</dbReference>
<evidence type="ECO:0000256" key="8">
    <source>
        <dbReference type="HAMAP-Rule" id="MF_00222"/>
    </source>
</evidence>
<evidence type="ECO:0000259" key="10">
    <source>
        <dbReference type="Pfam" id="PF08501"/>
    </source>
</evidence>
<comment type="subunit">
    <text evidence="8">Homodimer.</text>
</comment>
<comment type="pathway">
    <text evidence="1 8">Metabolic intermediate biosynthesis; chorismate biosynthesis; chorismate from D-erythrose 4-phosphate and phosphoenolpyruvate: step 4/7.</text>
</comment>
<comment type="caution">
    <text evidence="8">Lacks conserved residue(s) required for the propagation of feature annotation.</text>
</comment>
<dbReference type="InterPro" id="IPR036291">
    <property type="entry name" value="NAD(P)-bd_dom_sf"/>
</dbReference>
<dbReference type="EMBL" id="JACHXZ010000004">
    <property type="protein sequence ID" value="MBB3169802.1"/>
    <property type="molecule type" value="Genomic_DNA"/>
</dbReference>
<dbReference type="HAMAP" id="MF_00222">
    <property type="entry name" value="Shikimate_DH_AroE"/>
    <property type="match status" value="1"/>
</dbReference>
<dbReference type="GO" id="GO:0008652">
    <property type="term" value="P:amino acid biosynthetic process"/>
    <property type="evidence" value="ECO:0007669"/>
    <property type="project" value="UniProtKB-KW"/>
</dbReference>
<dbReference type="InterPro" id="IPR046346">
    <property type="entry name" value="Aminoacid_DH-like_N_sf"/>
</dbReference>
<name>A0A839UPM9_9GAMM</name>
<dbReference type="NCBIfam" id="NF001310">
    <property type="entry name" value="PRK00258.1-2"/>
    <property type="match status" value="1"/>
</dbReference>
<evidence type="ECO:0000259" key="11">
    <source>
        <dbReference type="Pfam" id="PF18317"/>
    </source>
</evidence>
<dbReference type="AlphaFoldDB" id="A0A839UPM9"/>
<dbReference type="CDD" id="cd01065">
    <property type="entry name" value="NAD_bind_Shikimate_DH"/>
    <property type="match status" value="1"/>
</dbReference>
<feature type="binding site" evidence="8">
    <location>
        <begin position="163"/>
        <end position="168"/>
    </location>
    <ligand>
        <name>NADP(+)</name>
        <dbReference type="ChEBI" id="CHEBI:58349"/>
    </ligand>
</feature>
<feature type="active site" description="Proton acceptor" evidence="8">
    <location>
        <position position="77"/>
    </location>
</feature>
<comment type="caution">
    <text evidence="12">The sequence shown here is derived from an EMBL/GenBank/DDBJ whole genome shotgun (WGS) entry which is preliminary data.</text>
</comment>
<evidence type="ECO:0000259" key="9">
    <source>
        <dbReference type="Pfam" id="PF01488"/>
    </source>
</evidence>
<keyword evidence="13" id="KW-1185">Reference proteome</keyword>
<protein>
    <recommendedName>
        <fullName evidence="2 8">Shikimate dehydrogenase (NADP(+))</fullName>
        <shortName evidence="8">SDH</shortName>
        <ecNumber evidence="2 8">1.1.1.25</ecNumber>
    </recommendedName>
</protein>
<dbReference type="InterPro" id="IPR013708">
    <property type="entry name" value="Shikimate_DH-bd_N"/>
</dbReference>
<evidence type="ECO:0000256" key="1">
    <source>
        <dbReference type="ARBA" id="ARBA00004871"/>
    </source>
</evidence>
<feature type="domain" description="SDH C-terminal" evidence="11">
    <location>
        <begin position="251"/>
        <end position="277"/>
    </location>
</feature>
<gene>
    <name evidence="8" type="primary">aroE</name>
    <name evidence="12" type="ORF">FHS30_003015</name>
</gene>
<feature type="domain" description="Shikimate dehydrogenase substrate binding N-terminal" evidence="10">
    <location>
        <begin position="18"/>
        <end position="100"/>
    </location>
</feature>
<feature type="binding site" evidence="8">
    <location>
        <position position="98"/>
    </location>
    <ligand>
        <name>shikimate</name>
        <dbReference type="ChEBI" id="CHEBI:36208"/>
    </ligand>
</feature>
<keyword evidence="4 8" id="KW-0521">NADP</keyword>
<dbReference type="FunFam" id="3.40.50.10860:FF:000006">
    <property type="entry name" value="Shikimate dehydrogenase (NADP(+))"/>
    <property type="match status" value="1"/>
</dbReference>
<dbReference type="PANTHER" id="PTHR21089">
    <property type="entry name" value="SHIKIMATE DEHYDROGENASE"/>
    <property type="match status" value="1"/>
</dbReference>
<dbReference type="GO" id="GO:0004764">
    <property type="term" value="F:shikimate 3-dehydrogenase (NADP+) activity"/>
    <property type="evidence" value="ECO:0007669"/>
    <property type="project" value="UniProtKB-UniRule"/>
</dbReference>
<dbReference type="RefSeq" id="WP_343049193.1">
    <property type="nucleotide sequence ID" value="NZ_JACHXZ010000004.1"/>
</dbReference>
<evidence type="ECO:0000256" key="6">
    <source>
        <dbReference type="ARBA" id="ARBA00023141"/>
    </source>
</evidence>
<dbReference type="GO" id="GO:0009423">
    <property type="term" value="P:chorismate biosynthetic process"/>
    <property type="evidence" value="ECO:0007669"/>
    <property type="project" value="UniProtKB-UniRule"/>
</dbReference>
<feature type="binding site" evidence="8">
    <location>
        <position position="73"/>
    </location>
    <ligand>
        <name>shikimate</name>
        <dbReference type="ChEBI" id="CHEBI:36208"/>
    </ligand>
</feature>
<dbReference type="FunFam" id="3.40.50.720:FF:000104">
    <property type="entry name" value="Shikimate dehydrogenase (NADP(+))"/>
    <property type="match status" value="1"/>
</dbReference>
<dbReference type="EC" id="1.1.1.25" evidence="2 8"/>
<dbReference type="GO" id="GO:0019632">
    <property type="term" value="P:shikimate metabolic process"/>
    <property type="evidence" value="ECO:0007669"/>
    <property type="project" value="InterPro"/>
</dbReference>
<reference evidence="12 13" key="1">
    <citation type="submission" date="2020-08" db="EMBL/GenBank/DDBJ databases">
        <title>Genomic Encyclopedia of Type Strains, Phase III (KMG-III): the genomes of soil and plant-associated and newly described type strains.</title>
        <authorList>
            <person name="Whitman W."/>
        </authorList>
    </citation>
    <scope>NUCLEOTIDE SEQUENCE [LARGE SCALE GENOMIC DNA]</scope>
    <source>
        <strain evidence="12 13">CECT 8571</strain>
    </source>
</reference>
<dbReference type="Pfam" id="PF01488">
    <property type="entry name" value="Shikimate_DH"/>
    <property type="match status" value="1"/>
</dbReference>
<evidence type="ECO:0000256" key="2">
    <source>
        <dbReference type="ARBA" id="ARBA00012962"/>
    </source>
</evidence>
<accession>A0A839UPM9</accession>
<feature type="binding site" evidence="8">
    <location>
        <begin position="26"/>
        <end position="28"/>
    </location>
    <ligand>
        <name>shikimate</name>
        <dbReference type="ChEBI" id="CHEBI:36208"/>
    </ligand>
</feature>
<dbReference type="SUPFAM" id="SSF53223">
    <property type="entry name" value="Aminoacid dehydrogenase-like, N-terminal domain"/>
    <property type="match status" value="1"/>
</dbReference>
<dbReference type="UniPathway" id="UPA00053">
    <property type="reaction ID" value="UER00087"/>
</dbReference>
<dbReference type="PANTHER" id="PTHR21089:SF1">
    <property type="entry name" value="BIFUNCTIONAL 3-DEHYDROQUINATE DEHYDRATASE_SHIKIMATE DEHYDROGENASE, CHLOROPLASTIC"/>
    <property type="match status" value="1"/>
</dbReference>
<feature type="binding site" evidence="8">
    <location>
        <position position="251"/>
    </location>
    <ligand>
        <name>NADP(+)</name>
        <dbReference type="ChEBI" id="CHEBI:58349"/>
    </ligand>
</feature>
<feature type="domain" description="Quinate/shikimate 5-dehydrogenase/glutamyl-tRNA reductase" evidence="9">
    <location>
        <begin position="126"/>
        <end position="204"/>
    </location>
</feature>
<dbReference type="GO" id="GO:0050661">
    <property type="term" value="F:NADP binding"/>
    <property type="evidence" value="ECO:0007669"/>
    <property type="project" value="InterPro"/>
</dbReference>
<comment type="catalytic activity">
    <reaction evidence="7 8">
        <text>shikimate + NADP(+) = 3-dehydroshikimate + NADPH + H(+)</text>
        <dbReference type="Rhea" id="RHEA:17737"/>
        <dbReference type="ChEBI" id="CHEBI:15378"/>
        <dbReference type="ChEBI" id="CHEBI:16630"/>
        <dbReference type="ChEBI" id="CHEBI:36208"/>
        <dbReference type="ChEBI" id="CHEBI:57783"/>
        <dbReference type="ChEBI" id="CHEBI:58349"/>
        <dbReference type="EC" id="1.1.1.25"/>
    </reaction>
</comment>
<keyword evidence="3 8" id="KW-0028">Amino-acid biosynthesis</keyword>
<keyword evidence="5 8" id="KW-0560">Oxidoreductase</keyword>
<dbReference type="InterPro" id="IPR041121">
    <property type="entry name" value="SDH_C"/>
</dbReference>
<evidence type="ECO:0000313" key="13">
    <source>
        <dbReference type="Proteomes" id="UP000559987"/>
    </source>
</evidence>
<feature type="binding site" evidence="8">
    <location>
        <position position="229"/>
    </location>
    <ligand>
        <name>shikimate</name>
        <dbReference type="ChEBI" id="CHEBI:36208"/>
    </ligand>
</feature>
<dbReference type="Pfam" id="PF08501">
    <property type="entry name" value="Shikimate_dh_N"/>
    <property type="match status" value="1"/>
</dbReference>
<feature type="binding site" evidence="8">
    <location>
        <position position="114"/>
    </location>
    <ligand>
        <name>shikimate</name>
        <dbReference type="ChEBI" id="CHEBI:36208"/>
    </ligand>
</feature>
<feature type="binding site" evidence="8">
    <location>
        <position position="258"/>
    </location>
    <ligand>
        <name>shikimate</name>
        <dbReference type="ChEBI" id="CHEBI:36208"/>
    </ligand>
</feature>
<dbReference type="InterPro" id="IPR011342">
    <property type="entry name" value="Shikimate_DH"/>
</dbReference>
<proteinExistence type="inferred from homology"/>
<dbReference type="InterPro" id="IPR006151">
    <property type="entry name" value="Shikm_DH/Glu-tRNA_Rdtase"/>
</dbReference>
<evidence type="ECO:0000256" key="4">
    <source>
        <dbReference type="ARBA" id="ARBA00022857"/>
    </source>
</evidence>
<feature type="binding site" evidence="8">
    <location>
        <position position="227"/>
    </location>
    <ligand>
        <name>NADP(+)</name>
        <dbReference type="ChEBI" id="CHEBI:58349"/>
    </ligand>
</feature>
<keyword evidence="6 8" id="KW-0057">Aromatic amino acid biosynthesis</keyword>
<dbReference type="Gene3D" id="3.40.50.720">
    <property type="entry name" value="NAD(P)-binding Rossmann-like Domain"/>
    <property type="match status" value="1"/>
</dbReference>
<evidence type="ECO:0000256" key="5">
    <source>
        <dbReference type="ARBA" id="ARBA00023002"/>
    </source>
</evidence>
<evidence type="ECO:0000313" key="12">
    <source>
        <dbReference type="EMBL" id="MBB3169802.1"/>
    </source>
</evidence>
<evidence type="ECO:0000256" key="7">
    <source>
        <dbReference type="ARBA" id="ARBA00049442"/>
    </source>
</evidence>
<dbReference type="NCBIfam" id="TIGR00507">
    <property type="entry name" value="aroE"/>
    <property type="match status" value="1"/>
</dbReference>
<dbReference type="SUPFAM" id="SSF51735">
    <property type="entry name" value="NAD(P)-binding Rossmann-fold domains"/>
    <property type="match status" value="1"/>
</dbReference>
<dbReference type="GO" id="GO:0009073">
    <property type="term" value="P:aromatic amino acid family biosynthetic process"/>
    <property type="evidence" value="ECO:0007669"/>
    <property type="project" value="UniProtKB-KW"/>
</dbReference>
<dbReference type="Proteomes" id="UP000559987">
    <property type="component" value="Unassembled WGS sequence"/>
</dbReference>
<comment type="similarity">
    <text evidence="8">Belongs to the shikimate dehydrogenase family.</text>
</comment>
<feature type="binding site" evidence="8">
    <location>
        <begin position="139"/>
        <end position="143"/>
    </location>
    <ligand>
        <name>NADP(+)</name>
        <dbReference type="ChEBI" id="CHEBI:58349"/>
    </ligand>
</feature>
<dbReference type="Pfam" id="PF18317">
    <property type="entry name" value="SDH_C"/>
    <property type="match status" value="1"/>
</dbReference>
<dbReference type="GO" id="GO:0005829">
    <property type="term" value="C:cytosol"/>
    <property type="evidence" value="ECO:0007669"/>
    <property type="project" value="TreeGrafter"/>
</dbReference>
<comment type="function">
    <text evidence="8">Involved in the biosynthesis of the chorismate, which leads to the biosynthesis of aromatic amino acids. Catalyzes the reversible NADPH linked reduction of 3-dehydroshikimate (DHSA) to yield shikimate (SA).</text>
</comment>
<evidence type="ECO:0000256" key="3">
    <source>
        <dbReference type="ARBA" id="ARBA00022605"/>
    </source>
</evidence>
<sequence>MTAQGRGTAGLSRDRYQVVGNPIAQSKSPLIHRLFADQTHQQLDYGRACPAEGHFAEEARRFFAAGGLGMNVTAPFKLDAFKFAHALTPRAEFAGAVNTLKLSENGDILGDNTDGFGLVYDLSKRLGWRLAGARILVLGAGGAVRGVLQPLLAAQPAQLVVANRTLARAQALVPIFNPVGPLSVCEFSALSLQEFDIIINGTSAGLQGELPPLPRGQLGSNCLCYDMIYSAKPTAFQVWARAEGAAHAEDGLGMLVAQAAESFRWWRGVVPDIEPVLTHMREHLRTGA</sequence>